<name>A0A183FTG4_HELPZ</name>
<evidence type="ECO:0000313" key="4">
    <source>
        <dbReference type="WBParaSite" id="HPBE_0001135701-mRNA-1"/>
    </source>
</evidence>
<keyword evidence="3" id="KW-1185">Reference proteome</keyword>
<proteinExistence type="predicted"/>
<dbReference type="WBParaSite" id="HPBE_0001135701-mRNA-1">
    <property type="protein sequence ID" value="HPBE_0001135701-mRNA-1"/>
    <property type="gene ID" value="HPBE_0001135701"/>
</dbReference>
<dbReference type="AlphaFoldDB" id="A0A183FTG4"/>
<evidence type="ECO:0000256" key="1">
    <source>
        <dbReference type="SAM" id="MobiDB-lite"/>
    </source>
</evidence>
<feature type="region of interest" description="Disordered" evidence="1">
    <location>
        <begin position="15"/>
        <end position="37"/>
    </location>
</feature>
<sequence>MKNDRITLSAGVFIDSPGHRVDRSSVEPRTLNGQQDSGFRQVATVVPHVSPLPATVSPTARRPSQYQPSADNKPPGHADDHRRRE</sequence>
<evidence type="ECO:0000313" key="2">
    <source>
        <dbReference type="EMBL" id="VDO88333.1"/>
    </source>
</evidence>
<reference evidence="4" key="2">
    <citation type="submission" date="2019-09" db="UniProtKB">
        <authorList>
            <consortium name="WormBaseParasite"/>
        </authorList>
    </citation>
    <scope>IDENTIFICATION</scope>
</reference>
<dbReference type="EMBL" id="UZAH01027074">
    <property type="protein sequence ID" value="VDO88333.1"/>
    <property type="molecule type" value="Genomic_DNA"/>
</dbReference>
<reference evidence="2 3" key="1">
    <citation type="submission" date="2018-11" db="EMBL/GenBank/DDBJ databases">
        <authorList>
            <consortium name="Pathogen Informatics"/>
        </authorList>
    </citation>
    <scope>NUCLEOTIDE SEQUENCE [LARGE SCALE GENOMIC DNA]</scope>
</reference>
<feature type="region of interest" description="Disordered" evidence="1">
    <location>
        <begin position="50"/>
        <end position="85"/>
    </location>
</feature>
<gene>
    <name evidence="2" type="ORF">HPBE_LOCUS11363</name>
</gene>
<organism evidence="3 4">
    <name type="scientific">Heligmosomoides polygyrus</name>
    <name type="common">Parasitic roundworm</name>
    <dbReference type="NCBI Taxonomy" id="6339"/>
    <lineage>
        <taxon>Eukaryota</taxon>
        <taxon>Metazoa</taxon>
        <taxon>Ecdysozoa</taxon>
        <taxon>Nematoda</taxon>
        <taxon>Chromadorea</taxon>
        <taxon>Rhabditida</taxon>
        <taxon>Rhabditina</taxon>
        <taxon>Rhabditomorpha</taxon>
        <taxon>Strongyloidea</taxon>
        <taxon>Heligmosomidae</taxon>
        <taxon>Heligmosomoides</taxon>
    </lineage>
</organism>
<protein>
    <submittedName>
        <fullName evidence="4">Lipoprotein</fullName>
    </submittedName>
</protein>
<feature type="compositionally biased region" description="Polar residues" evidence="1">
    <location>
        <begin position="56"/>
        <end position="70"/>
    </location>
</feature>
<dbReference type="Proteomes" id="UP000050761">
    <property type="component" value="Unassembled WGS sequence"/>
</dbReference>
<accession>A0A3P8ABN4</accession>
<feature type="compositionally biased region" description="Basic and acidic residues" evidence="1">
    <location>
        <begin position="74"/>
        <end position="85"/>
    </location>
</feature>
<evidence type="ECO:0000313" key="3">
    <source>
        <dbReference type="Proteomes" id="UP000050761"/>
    </source>
</evidence>
<feature type="compositionally biased region" description="Basic and acidic residues" evidence="1">
    <location>
        <begin position="17"/>
        <end position="26"/>
    </location>
</feature>
<accession>A0A183FTG4</accession>